<dbReference type="InterPro" id="IPR040006">
    <property type="entry name" value="TNKS1BP1-like"/>
</dbReference>
<reference evidence="3" key="1">
    <citation type="submission" date="2021-04" db="EMBL/GenBank/DDBJ databases">
        <authorList>
            <consortium name="Wellcome Sanger Institute Data Sharing"/>
        </authorList>
    </citation>
    <scope>NUCLEOTIDE SEQUENCE [LARGE SCALE GENOMIC DNA]</scope>
</reference>
<feature type="compositionally biased region" description="Pro residues" evidence="1">
    <location>
        <begin position="97"/>
        <end position="106"/>
    </location>
</feature>
<feature type="compositionally biased region" description="Basic and acidic residues" evidence="1">
    <location>
        <begin position="1653"/>
        <end position="1676"/>
    </location>
</feature>
<feature type="region of interest" description="Disordered" evidence="1">
    <location>
        <begin position="823"/>
        <end position="855"/>
    </location>
</feature>
<name>A0A671U6P6_SPAAU</name>
<feature type="compositionally biased region" description="Pro residues" evidence="1">
    <location>
        <begin position="413"/>
        <end position="422"/>
    </location>
</feature>
<evidence type="ECO:0000259" key="2">
    <source>
        <dbReference type="SMART" id="SM01319"/>
    </source>
</evidence>
<feature type="compositionally biased region" description="Polar residues" evidence="1">
    <location>
        <begin position="1554"/>
        <end position="1566"/>
    </location>
</feature>
<dbReference type="OMA" id="TMSPQDP"/>
<feature type="region of interest" description="Disordered" evidence="1">
    <location>
        <begin position="759"/>
        <end position="811"/>
    </location>
</feature>
<dbReference type="RefSeq" id="XP_030272173.1">
    <property type="nucleotide sequence ID" value="XM_030416313.1"/>
</dbReference>
<dbReference type="GeneTree" id="ENSGT00940000154184"/>
<feature type="compositionally biased region" description="Basic and acidic residues" evidence="1">
    <location>
        <begin position="342"/>
        <end position="360"/>
    </location>
</feature>
<dbReference type="GeneID" id="115581325"/>
<feature type="compositionally biased region" description="Basic and acidic residues" evidence="1">
    <location>
        <begin position="426"/>
        <end position="436"/>
    </location>
</feature>
<feature type="compositionally biased region" description="Low complexity" evidence="1">
    <location>
        <begin position="1720"/>
        <end position="1732"/>
    </location>
</feature>
<feature type="region of interest" description="Disordered" evidence="1">
    <location>
        <begin position="712"/>
        <end position="736"/>
    </location>
</feature>
<reference evidence="3" key="3">
    <citation type="submission" date="2025-09" db="UniProtKB">
        <authorList>
            <consortium name="Ensembl"/>
        </authorList>
    </citation>
    <scope>IDENTIFICATION</scope>
</reference>
<feature type="compositionally biased region" description="Low complexity" evidence="1">
    <location>
        <begin position="1591"/>
        <end position="1604"/>
    </location>
</feature>
<feature type="region of interest" description="Disordered" evidence="1">
    <location>
        <begin position="40"/>
        <end position="506"/>
    </location>
</feature>
<evidence type="ECO:0000313" key="3">
    <source>
        <dbReference type="Ensembl" id="ENSSAUP00010009388.1"/>
    </source>
</evidence>
<reference evidence="3" key="2">
    <citation type="submission" date="2025-08" db="UniProtKB">
        <authorList>
            <consortium name="Ensembl"/>
        </authorList>
    </citation>
    <scope>IDENTIFICATION</scope>
</reference>
<feature type="compositionally biased region" description="Basic residues" evidence="1">
    <location>
        <begin position="1624"/>
        <end position="1636"/>
    </location>
</feature>
<protein>
    <submittedName>
        <fullName evidence="3">Trichohyalin-like</fullName>
    </submittedName>
</protein>
<feature type="compositionally biased region" description="Basic and acidic residues" evidence="1">
    <location>
        <begin position="599"/>
        <end position="622"/>
    </location>
</feature>
<dbReference type="Ensembl" id="ENSSAUT00010010015.1">
    <property type="protein sequence ID" value="ENSSAUP00010009388.1"/>
    <property type="gene ID" value="ENSSAUG00010004626.1"/>
</dbReference>
<proteinExistence type="predicted"/>
<evidence type="ECO:0000313" key="4">
    <source>
        <dbReference type="Proteomes" id="UP000472265"/>
    </source>
</evidence>
<dbReference type="Pfam" id="PF15327">
    <property type="entry name" value="Tankyrase_bdg_C"/>
    <property type="match status" value="1"/>
</dbReference>
<dbReference type="SMART" id="SM01319">
    <property type="entry name" value="Tankyrase_bdg_C"/>
    <property type="match status" value="1"/>
</dbReference>
<feature type="compositionally biased region" description="Basic and acidic residues" evidence="1">
    <location>
        <begin position="1173"/>
        <end position="1267"/>
    </location>
</feature>
<dbReference type="PANTHER" id="PTHR22042">
    <property type="entry name" value="TANKYRASE 1 BINDING PROTEIN"/>
    <property type="match status" value="1"/>
</dbReference>
<feature type="compositionally biased region" description="Basic and acidic residues" evidence="1">
    <location>
        <begin position="1298"/>
        <end position="1313"/>
    </location>
</feature>
<feature type="compositionally biased region" description="Polar residues" evidence="1">
    <location>
        <begin position="116"/>
        <end position="143"/>
    </location>
</feature>
<accession>A0A671U6P6</accession>
<feature type="region of interest" description="Disordered" evidence="1">
    <location>
        <begin position="900"/>
        <end position="936"/>
    </location>
</feature>
<feature type="domain" description="Tankyrase 1-binding protein C-terminal" evidence="2">
    <location>
        <begin position="1600"/>
        <end position="1766"/>
    </location>
</feature>
<dbReference type="RefSeq" id="XP_030272172.1">
    <property type="nucleotide sequence ID" value="XM_030416312.1"/>
</dbReference>
<dbReference type="OrthoDB" id="9950932at2759"/>
<dbReference type="Proteomes" id="UP000472265">
    <property type="component" value="Chromosome 5"/>
</dbReference>
<feature type="compositionally biased region" description="Pro residues" evidence="1">
    <location>
        <begin position="49"/>
        <end position="61"/>
    </location>
</feature>
<feature type="region of interest" description="Disordered" evidence="1">
    <location>
        <begin position="671"/>
        <end position="694"/>
    </location>
</feature>
<feature type="region of interest" description="Disordered" evidence="1">
    <location>
        <begin position="588"/>
        <end position="635"/>
    </location>
</feature>
<dbReference type="PANTHER" id="PTHR22042:SF3">
    <property type="entry name" value="RIKEN CDNA 2900026A02 GENE"/>
    <property type="match status" value="1"/>
</dbReference>
<feature type="region of interest" description="Disordered" evidence="1">
    <location>
        <begin position="1415"/>
        <end position="1607"/>
    </location>
</feature>
<organism evidence="3 4">
    <name type="scientific">Sparus aurata</name>
    <name type="common">Gilthead sea bream</name>
    <dbReference type="NCBI Taxonomy" id="8175"/>
    <lineage>
        <taxon>Eukaryota</taxon>
        <taxon>Metazoa</taxon>
        <taxon>Chordata</taxon>
        <taxon>Craniata</taxon>
        <taxon>Vertebrata</taxon>
        <taxon>Euteleostomi</taxon>
        <taxon>Actinopterygii</taxon>
        <taxon>Neopterygii</taxon>
        <taxon>Teleostei</taxon>
        <taxon>Neoteleostei</taxon>
        <taxon>Acanthomorphata</taxon>
        <taxon>Eupercaria</taxon>
        <taxon>Spariformes</taxon>
        <taxon>Sparidae</taxon>
        <taxon>Sparus</taxon>
    </lineage>
</organism>
<feature type="region of interest" description="Disordered" evidence="1">
    <location>
        <begin position="1111"/>
        <end position="1314"/>
    </location>
</feature>
<feature type="compositionally biased region" description="Basic and acidic residues" evidence="1">
    <location>
        <begin position="472"/>
        <end position="484"/>
    </location>
</feature>
<evidence type="ECO:0000256" key="1">
    <source>
        <dbReference type="SAM" id="MobiDB-lite"/>
    </source>
</evidence>
<dbReference type="InParanoid" id="A0A671U6P6"/>
<gene>
    <name evidence="3" type="primary">LOC115581325</name>
</gene>
<feature type="compositionally biased region" description="Basic and acidic residues" evidence="1">
    <location>
        <begin position="1454"/>
        <end position="1467"/>
    </location>
</feature>
<dbReference type="RefSeq" id="XP_030272171.1">
    <property type="nucleotide sequence ID" value="XM_030416311.1"/>
</dbReference>
<feature type="region of interest" description="Disordered" evidence="1">
    <location>
        <begin position="1621"/>
        <end position="1775"/>
    </location>
</feature>
<feature type="compositionally biased region" description="Low complexity" evidence="1">
    <location>
        <begin position="1487"/>
        <end position="1501"/>
    </location>
</feature>
<sequence>MAAEVEVQTGEVGRTVVGGRLHLSPLTDASNSLVEIPSITQSHIITPEPNKPAPGPKPRLTPKPFVVERNTTIKPIVAPKPQPKPRPESTHPAGYKPEPPCIPKPQQPAATGKPKTVSSNPNRPASTSFKTSNKLTSGQTTKPVAQPFKPAPSLDIGDAGRPSPAAPTERQKPAASGLAYSRSLRQLPAAEWSGTTKREEEKGQLASGKSGPSITRAKSMGFLAQVGQEEEEKEKAKPEAAVPLRTRPRASRPRPVSAIFLDSPTKTETPVPAPRWTARRPLSADLTSKFESIGLSLHRKNEKADTKENTPEEKALPQKKEPEKTTSQSTEGLAKPAVSDQSNRKTEEVTMKETEEDRRAGSIKSRISLLLDSSSPASDMHSPGQPENEPAVGVKQRIKQLTEDTTPTQSPVVKPPLKPRPLPLDLTKRFSSERSPDLGSVSLSEATDRHDISKDPQRRIEESAFSPSHQRIFVDFKDSQEQLKKASTPEGPEAGQTFGASSKEAGDIQTVRASVFENVVEKRSVMMVDESKAGNKVKHSLSSPSFKRGSSEDEGTLVTATYREPMSPSGPLRVVHAFDTVQAVEETRAVSENIPSAQWEDKAMTLRTRRSEGSRPVPERTVEPASPVTPEQQPRYLRVGALQKWTAAGLEQEASVDKGMLKETGREVALDKDRQREAEQEEMAAAPKRLKMLQGEEQAKPRATYFALTGQMQEPSSPVDGGASIGDFIPGSSQGRVLSVRRNTSLDGKSSQHLVDELMKKSHMSHGEIRSEGPTKEEMMEGEKKRVLKKEAEREKKAKLKELEREKQRQLEMEREAHLEFERLKEMEMQREFERQRQKAFEKEKQEFEEKQRALERQKQIELEKQKLQEIEREKLERERQQRQLEKEKRRELERQRKIEKEKQREQERERQREQERQRQREEERQRELDNERQLLEIQKEKQRMAELERIKELERQQLLELQKQRQQILELEKQRLREKKEREEAEKMRQVALEQEMLRIKELEKERERQREMEKERQKEIERERQKELERQRRLDLEKQELENQRLRQRELEKEKQRKEEIERVKEMERRQILELEKQRLREKKEREEAEKMRQVALEQEMLRIKELEKEREKQREMEKERQKEIERERQREMEKERQKEIEREKQKELERQRQRDLERQRQLDLQNQELENQRQRQRELEKEKQRKEEIERSKEMERRQLLELEKQKQAERERQQVLEMEKRRLKEKMEREEAERMRQVAKQQETERQRLKEKQKKEEQERTRLESTPLRPKGVDVDSVLRSDPFPKAAPQRSDLSTRWKEPSPRAEEPYKPVILDLDSFTSQAPLSPSKDLFPVPGAQSVDTGLLQPERDISWKVPTQTSVGFTSPVWTTSPQDPWELRPVEMSVDQPVAEPRKQSVKLSPEQFLLRQEERVVAPQRPRSAGFDETLHLVPFPGIDSGGSAGGEQIWLPREPHPPDSRAEVQSHRRSQGSQELNRIRSRSVSRRSAPSASAVEVSLSRMRSRSAHREQDRHSWVQQKQSPSGDEEGKDSPVRDSDSQYGTWETGLRTDDSLTPATPSSESNLSPSPRKPTPPHTPGDAASQVDAVDSLLPSSSSQSQLPSFPDAPVVLLDTSALRSRAQLGKKRAPRTRPTRAARQSNTLTEEGTTEDWLYRDSTEAKPERKDDSDSEETTRGADGGSAVASQPQRVALFPGMDPSALKAQLKKRGESDNQTDGASSSPSQLSRSPKSPFLPRAARVLPPPGGKENGEEDSPQWLKELKSKKRLSQYDNDS</sequence>
<feature type="region of interest" description="Disordered" evidence="1">
    <location>
        <begin position="1005"/>
        <end position="1032"/>
    </location>
</feature>
<keyword evidence="4" id="KW-1185">Reference proteome</keyword>
<feature type="compositionally biased region" description="Basic and acidic residues" evidence="1">
    <location>
        <begin position="302"/>
        <end position="324"/>
    </location>
</feature>
<dbReference type="InterPro" id="IPR032764">
    <property type="entry name" value="Tankyrase-bd_C"/>
</dbReference>
<feature type="compositionally biased region" description="Basic and acidic residues" evidence="1">
    <location>
        <begin position="1111"/>
        <end position="1164"/>
    </location>
</feature>
<feature type="region of interest" description="Disordered" evidence="1">
    <location>
        <begin position="531"/>
        <end position="554"/>
    </location>
</feature>
<dbReference type="RefSeq" id="XP_030272170.1">
    <property type="nucleotide sequence ID" value="XM_030416310.1"/>
</dbReference>
<feature type="compositionally biased region" description="Basic and acidic residues" evidence="1">
    <location>
        <begin position="446"/>
        <end position="462"/>
    </location>
</feature>